<reference evidence="1 2" key="1">
    <citation type="submission" date="2021-04" db="EMBL/GenBank/DDBJ databases">
        <title>The genome sequence of type strain Ideonella paludis KCTC 32238.</title>
        <authorList>
            <person name="Liu Y."/>
        </authorList>
    </citation>
    <scope>NUCLEOTIDE SEQUENCE [LARGE SCALE GENOMIC DNA]</scope>
    <source>
        <strain evidence="1 2">KCTC 32238</strain>
    </source>
</reference>
<dbReference type="EMBL" id="JAGQDG010000008">
    <property type="protein sequence ID" value="MBQ0937469.1"/>
    <property type="molecule type" value="Genomic_DNA"/>
</dbReference>
<sequence length="368" mass="40558">MRLRRWLLALPLGGVVLALLAATTLCLTSGCSSVGYLAQSATGHLALVGAAKPVPEWLADEQTPAALKQRLAQSQEMRAFAVSELKLPDNDSYRRYADLKRPAAVWNVVAAPELSLTLKTWCFPVVGCVSYRGYFDEAAAQAEAAALRAQGWEASVYPVPAYSTLGMSDWLGGDPLLNTFIQWPEAELARMIFHELSHQVVFIKGDTTFNESYATAVERLGGERWLQQHGSADALARHRALDERRADMRALTAKTRARLQALYSGPDSDAIKRERKAAVMTEMRAEFEQLKRERWGGFAGYDAFFARANNATLGMQAAYLQWVPAFEALFAKEGRDFARFHAAVARLGALTPAEREAALKALSPTDNF</sequence>
<accession>A0ABS5E2C9</accession>
<keyword evidence="2" id="KW-1185">Reference proteome</keyword>
<organism evidence="1 2">
    <name type="scientific">Ideonella paludis</name>
    <dbReference type="NCBI Taxonomy" id="1233411"/>
    <lineage>
        <taxon>Bacteria</taxon>
        <taxon>Pseudomonadati</taxon>
        <taxon>Pseudomonadota</taxon>
        <taxon>Betaproteobacteria</taxon>
        <taxon>Burkholderiales</taxon>
        <taxon>Sphaerotilaceae</taxon>
        <taxon>Ideonella</taxon>
    </lineage>
</organism>
<protein>
    <submittedName>
        <fullName evidence="1">Aminopeptidase</fullName>
    </submittedName>
</protein>
<dbReference type="Pfam" id="PF10023">
    <property type="entry name" value="Aminopep"/>
    <property type="match status" value="1"/>
</dbReference>
<evidence type="ECO:0000313" key="1">
    <source>
        <dbReference type="EMBL" id="MBQ0937469.1"/>
    </source>
</evidence>
<comment type="caution">
    <text evidence="1">The sequence shown here is derived from an EMBL/GenBank/DDBJ whole genome shotgun (WGS) entry which is preliminary data.</text>
</comment>
<dbReference type="RefSeq" id="WP_210811019.1">
    <property type="nucleotide sequence ID" value="NZ_JAGQDG010000008.1"/>
</dbReference>
<gene>
    <name evidence="1" type="ORF">KAK11_19240</name>
</gene>
<dbReference type="PIRSF" id="PIRSF029285">
    <property type="entry name" value="Aminopept"/>
    <property type="match status" value="1"/>
</dbReference>
<evidence type="ECO:0000313" key="2">
    <source>
        <dbReference type="Proteomes" id="UP000672097"/>
    </source>
</evidence>
<proteinExistence type="predicted"/>
<dbReference type="PROSITE" id="PS51257">
    <property type="entry name" value="PROKAR_LIPOPROTEIN"/>
    <property type="match status" value="1"/>
</dbReference>
<dbReference type="GO" id="GO:0004177">
    <property type="term" value="F:aminopeptidase activity"/>
    <property type="evidence" value="ECO:0007669"/>
    <property type="project" value="UniProtKB-KW"/>
</dbReference>
<name>A0ABS5E2C9_9BURK</name>
<keyword evidence="1" id="KW-0031">Aminopeptidase</keyword>
<keyword evidence="1" id="KW-0378">Hydrolase</keyword>
<dbReference type="InterPro" id="IPR014553">
    <property type="entry name" value="Aminopept"/>
</dbReference>
<keyword evidence="1" id="KW-0645">Protease</keyword>
<dbReference type="Proteomes" id="UP000672097">
    <property type="component" value="Unassembled WGS sequence"/>
</dbReference>